<gene>
    <name evidence="2" type="ORF">GCM10010917_21620</name>
</gene>
<dbReference type="RefSeq" id="WP_094096216.1">
    <property type="nucleotide sequence ID" value="NZ_BMHF01000006.1"/>
</dbReference>
<dbReference type="PANTHER" id="PTHR43591:SF110">
    <property type="entry name" value="RHODANESE DOMAIN-CONTAINING PROTEIN"/>
    <property type="match status" value="1"/>
</dbReference>
<dbReference type="EMBL" id="BMHF01000006">
    <property type="protein sequence ID" value="GGA36107.1"/>
    <property type="molecule type" value="Genomic_DNA"/>
</dbReference>
<comment type="caution">
    <text evidence="2">The sequence shown here is derived from an EMBL/GenBank/DDBJ whole genome shotgun (WGS) entry which is preliminary data.</text>
</comment>
<evidence type="ECO:0000313" key="3">
    <source>
        <dbReference type="Proteomes" id="UP000609323"/>
    </source>
</evidence>
<dbReference type="InterPro" id="IPR029063">
    <property type="entry name" value="SAM-dependent_MTases_sf"/>
</dbReference>
<accession>A0ABQ1G2H8</accession>
<dbReference type="PANTHER" id="PTHR43591">
    <property type="entry name" value="METHYLTRANSFERASE"/>
    <property type="match status" value="1"/>
</dbReference>
<dbReference type="GO" id="GO:0008168">
    <property type="term" value="F:methyltransferase activity"/>
    <property type="evidence" value="ECO:0007669"/>
    <property type="project" value="UniProtKB-KW"/>
</dbReference>
<keyword evidence="2" id="KW-0808">Transferase</keyword>
<sequence>MAEWYEHSFGEDYLLVYKHRDEQGARQEVRQMIEWLGLEPGAKMLDLCCGTGRHSLALQQSGYHMTGVDLSEMLLREAIKQDPDGLITWLKADMRSLPLADGQFDAVINLFTSFGYFIQDSEHLKVLEEIRRVLKPSGRFVIDFLNAEYTIRHLVPQSERIDDGQLIKETRWMENGFVKKKIEIINAEGDPGETRQYEERIKLYSRDQFEWMLGEAGLKIEAVHGSYSDKDPYDQYKSKRMIMVGRRM</sequence>
<dbReference type="SUPFAM" id="SSF53335">
    <property type="entry name" value="S-adenosyl-L-methionine-dependent methyltransferases"/>
    <property type="match status" value="1"/>
</dbReference>
<dbReference type="GO" id="GO:0032259">
    <property type="term" value="P:methylation"/>
    <property type="evidence" value="ECO:0007669"/>
    <property type="project" value="UniProtKB-KW"/>
</dbReference>
<dbReference type="Proteomes" id="UP000609323">
    <property type="component" value="Unassembled WGS sequence"/>
</dbReference>
<evidence type="ECO:0000313" key="2">
    <source>
        <dbReference type="EMBL" id="GGA36107.1"/>
    </source>
</evidence>
<keyword evidence="3" id="KW-1185">Reference proteome</keyword>
<dbReference type="Gene3D" id="2.20.25.110">
    <property type="entry name" value="S-adenosyl-L-methionine-dependent methyltransferases"/>
    <property type="match status" value="1"/>
</dbReference>
<name>A0ABQ1G2H8_9BACL</name>
<reference evidence="3" key="1">
    <citation type="journal article" date="2019" name="Int. J. Syst. Evol. Microbiol.">
        <title>The Global Catalogue of Microorganisms (GCM) 10K type strain sequencing project: providing services to taxonomists for standard genome sequencing and annotation.</title>
        <authorList>
            <consortium name="The Broad Institute Genomics Platform"/>
            <consortium name="The Broad Institute Genome Sequencing Center for Infectious Disease"/>
            <person name="Wu L."/>
            <person name="Ma J."/>
        </authorList>
    </citation>
    <scope>NUCLEOTIDE SEQUENCE [LARGE SCALE GENOMIC DNA]</scope>
    <source>
        <strain evidence="3">CGMCC 1.15044</strain>
    </source>
</reference>
<dbReference type="InterPro" id="IPR041698">
    <property type="entry name" value="Methyltransf_25"/>
</dbReference>
<dbReference type="Gene3D" id="3.40.50.150">
    <property type="entry name" value="Vaccinia Virus protein VP39"/>
    <property type="match status" value="1"/>
</dbReference>
<organism evidence="2 3">
    <name type="scientific">Paenibacillus physcomitrellae</name>
    <dbReference type="NCBI Taxonomy" id="1619311"/>
    <lineage>
        <taxon>Bacteria</taxon>
        <taxon>Bacillati</taxon>
        <taxon>Bacillota</taxon>
        <taxon>Bacilli</taxon>
        <taxon>Bacillales</taxon>
        <taxon>Paenibacillaceae</taxon>
        <taxon>Paenibacillus</taxon>
    </lineage>
</organism>
<evidence type="ECO:0000259" key="1">
    <source>
        <dbReference type="Pfam" id="PF13649"/>
    </source>
</evidence>
<keyword evidence="2" id="KW-0489">Methyltransferase</keyword>
<proteinExistence type="predicted"/>
<dbReference type="Pfam" id="PF13649">
    <property type="entry name" value="Methyltransf_25"/>
    <property type="match status" value="1"/>
</dbReference>
<dbReference type="CDD" id="cd02440">
    <property type="entry name" value="AdoMet_MTases"/>
    <property type="match status" value="1"/>
</dbReference>
<protein>
    <submittedName>
        <fullName evidence="2">Methyltransferase</fullName>
    </submittedName>
</protein>
<feature type="domain" description="Methyltransferase" evidence="1">
    <location>
        <begin position="45"/>
        <end position="138"/>
    </location>
</feature>